<proteinExistence type="predicted"/>
<dbReference type="AlphaFoldDB" id="V5WFI9"/>
<evidence type="ECO:0000256" key="1">
    <source>
        <dbReference type="ARBA" id="ARBA00022737"/>
    </source>
</evidence>
<protein>
    <recommendedName>
        <fullName evidence="8">Tetratricopeptide repeat protein</fullName>
    </recommendedName>
</protein>
<keyword evidence="2 3" id="KW-0802">TPR repeat</keyword>
<evidence type="ECO:0000256" key="3">
    <source>
        <dbReference type="PROSITE-ProRule" id="PRU00339"/>
    </source>
</evidence>
<evidence type="ECO:0008006" key="8">
    <source>
        <dbReference type="Google" id="ProtNLM"/>
    </source>
</evidence>
<dbReference type="Gene3D" id="1.25.40.10">
    <property type="entry name" value="Tetratricopeptide repeat domain"/>
    <property type="match status" value="1"/>
</dbReference>
<reference evidence="6 7" key="1">
    <citation type="journal article" date="2015" name="Stand. Genomic Sci.">
        <title>Complete genome sequence and description of Salinispira pacifica gen. nov., sp. nov., a novel spirochaete isolated form a hypersaline microbial mat.</title>
        <authorList>
            <person name="Ben Hania W."/>
            <person name="Joseph M."/>
            <person name="Schumann P."/>
            <person name="Bunk B."/>
            <person name="Fiebig A."/>
            <person name="Sproer C."/>
            <person name="Klenk H.P."/>
            <person name="Fardeau M.L."/>
            <person name="Spring S."/>
        </authorList>
    </citation>
    <scope>NUCLEOTIDE SEQUENCE [LARGE SCALE GENOMIC DNA]</scope>
    <source>
        <strain evidence="6 7">L21-RPul-D2</strain>
    </source>
</reference>
<accession>V5WFI9</accession>
<dbReference type="SMART" id="SM00028">
    <property type="entry name" value="TPR"/>
    <property type="match status" value="3"/>
</dbReference>
<dbReference type="KEGG" id="slr:L21SP2_1135"/>
<evidence type="ECO:0000313" key="7">
    <source>
        <dbReference type="Proteomes" id="UP000018680"/>
    </source>
</evidence>
<keyword evidence="5" id="KW-0732">Signal</keyword>
<dbReference type="InterPro" id="IPR019734">
    <property type="entry name" value="TPR_rpt"/>
</dbReference>
<dbReference type="PANTHER" id="PTHR45586:SF1">
    <property type="entry name" value="LIPOPOLYSACCHARIDE ASSEMBLY PROTEIN B"/>
    <property type="match status" value="1"/>
</dbReference>
<dbReference type="PROSITE" id="PS50005">
    <property type="entry name" value="TPR"/>
    <property type="match status" value="1"/>
</dbReference>
<dbReference type="SUPFAM" id="SSF81901">
    <property type="entry name" value="HCP-like"/>
    <property type="match status" value="1"/>
</dbReference>
<evidence type="ECO:0000256" key="5">
    <source>
        <dbReference type="SAM" id="SignalP"/>
    </source>
</evidence>
<dbReference type="Proteomes" id="UP000018680">
    <property type="component" value="Chromosome"/>
</dbReference>
<feature type="repeat" description="TPR" evidence="3">
    <location>
        <begin position="37"/>
        <end position="70"/>
    </location>
</feature>
<evidence type="ECO:0000256" key="2">
    <source>
        <dbReference type="ARBA" id="ARBA00022803"/>
    </source>
</evidence>
<feature type="region of interest" description="Disordered" evidence="4">
    <location>
        <begin position="313"/>
        <end position="334"/>
    </location>
</feature>
<organism evidence="6 7">
    <name type="scientific">Salinispira pacifica</name>
    <dbReference type="NCBI Taxonomy" id="1307761"/>
    <lineage>
        <taxon>Bacteria</taxon>
        <taxon>Pseudomonadati</taxon>
        <taxon>Spirochaetota</taxon>
        <taxon>Spirochaetia</taxon>
        <taxon>Spirochaetales</taxon>
        <taxon>Spirochaetaceae</taxon>
        <taxon>Salinispira</taxon>
    </lineage>
</organism>
<sequence>MNGKSFVQFRWPLLLISVFTLLTHACATYSQARVQLSQEYVILGDEYYDAENYSRAGSLYQKALELYPGNWGGRYGLIQTYLSRGDVTRAEELFQEAGKELNNDGHRELQAYFAARSGDYETAGELYSLLLEEHPENSEYRFNLALTHIARDDSARAYTLLEQVVDSRDSFLPARIRLAQLDAENGDYLSASLWLEEQNVAEYPHGALILARSYRELEYYDRFFTTADQIVGWSGSWQGIDQDFYGQLQDLFFSAALRGVEQGLKDARIRSYLVYVSDELEAYDVEWVGENILPGLQPEERFPETLAFIRAQNPANEVGDPNIPATETQGGGEN</sequence>
<keyword evidence="7" id="KW-1185">Reference proteome</keyword>
<dbReference type="STRING" id="1307761.L21SP2_1135"/>
<feature type="signal peptide" evidence="5">
    <location>
        <begin position="1"/>
        <end position="32"/>
    </location>
</feature>
<evidence type="ECO:0000313" key="6">
    <source>
        <dbReference type="EMBL" id="AHC14538.1"/>
    </source>
</evidence>
<keyword evidence="1" id="KW-0677">Repeat</keyword>
<dbReference type="PANTHER" id="PTHR45586">
    <property type="entry name" value="TPR REPEAT-CONTAINING PROTEIN PA4667"/>
    <property type="match status" value="1"/>
</dbReference>
<dbReference type="OrthoDB" id="354603at2"/>
<evidence type="ECO:0000256" key="4">
    <source>
        <dbReference type="SAM" id="MobiDB-lite"/>
    </source>
</evidence>
<dbReference type="InterPro" id="IPR051012">
    <property type="entry name" value="CellSynth/LPSAsmb/PSIAsmb"/>
</dbReference>
<dbReference type="InterPro" id="IPR011990">
    <property type="entry name" value="TPR-like_helical_dom_sf"/>
</dbReference>
<name>V5WFI9_9SPIO</name>
<feature type="chain" id="PRO_5004741952" description="Tetratricopeptide repeat protein" evidence="5">
    <location>
        <begin position="33"/>
        <end position="334"/>
    </location>
</feature>
<dbReference type="Pfam" id="PF14559">
    <property type="entry name" value="TPR_19"/>
    <property type="match status" value="2"/>
</dbReference>
<dbReference type="EMBL" id="CP006939">
    <property type="protein sequence ID" value="AHC14538.1"/>
    <property type="molecule type" value="Genomic_DNA"/>
</dbReference>
<dbReference type="HOGENOM" id="CLU_831259_0_0_12"/>
<gene>
    <name evidence="6" type="ORF">L21SP2_1135</name>
</gene>
<dbReference type="RefSeq" id="WP_024267463.1">
    <property type="nucleotide sequence ID" value="NC_023035.1"/>
</dbReference>